<evidence type="ECO:0000256" key="8">
    <source>
        <dbReference type="ARBA" id="ARBA00023237"/>
    </source>
</evidence>
<dbReference type="PROSITE" id="PS52016">
    <property type="entry name" value="TONB_DEPENDENT_REC_3"/>
    <property type="match status" value="1"/>
</dbReference>
<sequence>MRASPLPFLPLGQLACAALLACSAWPAAGQTATAAVQAAALRFEIVEGPLAQTLTRIGQDSGRTIAADTAAPASTSTGQPRPAAPLTQTTPPAPAVATVALAAAPPDSPPELAPVVVTASRTQLRQADAPQTVVVIGREEIEQQLAISGNSSDVLSSLLPSYTPSRGKMNGSGETLRGRTPLIMIDGVPQSNPIRPTGREAHTIDFAMVERIEVIQGANAENGLGATGGTINLVTRRPQPGQVNQHVDVQATLPTSGASGDTLSYKTAYRVDGRAEKLDYLLSVSADDQGLYRDGRGRAIGADNTQGDLMDSRAYDVLGKLGYWIDDEQSLQLSLNRYRIKSKANYLSVAGNRADGTPTTSVRGTPPGARPRGTTCGPAA</sequence>
<feature type="domain" description="TonB-dependent receptor plug" evidence="12">
    <location>
        <begin position="126"/>
        <end position="230"/>
    </location>
</feature>
<keyword evidence="11" id="KW-0732">Signal</keyword>
<accession>A0A7V8FRI1</accession>
<evidence type="ECO:0000256" key="7">
    <source>
        <dbReference type="ARBA" id="ARBA00023170"/>
    </source>
</evidence>
<feature type="region of interest" description="Disordered" evidence="10">
    <location>
        <begin position="69"/>
        <end position="91"/>
    </location>
</feature>
<comment type="caution">
    <text evidence="13">The sequence shown here is derived from an EMBL/GenBank/DDBJ whole genome shotgun (WGS) entry which is preliminary data.</text>
</comment>
<dbReference type="GO" id="GO:0009279">
    <property type="term" value="C:cell outer membrane"/>
    <property type="evidence" value="ECO:0007669"/>
    <property type="project" value="UniProtKB-SubCell"/>
</dbReference>
<organism evidence="13 14">
    <name type="scientific">Paracidovorax wautersii</name>
    <dbReference type="NCBI Taxonomy" id="1177982"/>
    <lineage>
        <taxon>Bacteria</taxon>
        <taxon>Pseudomonadati</taxon>
        <taxon>Pseudomonadota</taxon>
        <taxon>Betaproteobacteria</taxon>
        <taxon>Burkholderiales</taxon>
        <taxon>Comamonadaceae</taxon>
        <taxon>Paracidovorax</taxon>
    </lineage>
</organism>
<dbReference type="AlphaFoldDB" id="A0A7V8FRI1"/>
<keyword evidence="7 13" id="KW-0675">Receptor</keyword>
<keyword evidence="5 9" id="KW-0812">Transmembrane</keyword>
<dbReference type="Proteomes" id="UP000461670">
    <property type="component" value="Unassembled WGS sequence"/>
</dbReference>
<comment type="similarity">
    <text evidence="2 9">Belongs to the TonB-dependent receptor family.</text>
</comment>
<dbReference type="Pfam" id="PF07715">
    <property type="entry name" value="Plug"/>
    <property type="match status" value="1"/>
</dbReference>
<dbReference type="PANTHER" id="PTHR30069">
    <property type="entry name" value="TONB-DEPENDENT OUTER MEMBRANE RECEPTOR"/>
    <property type="match status" value="1"/>
</dbReference>
<dbReference type="InterPro" id="IPR036942">
    <property type="entry name" value="Beta-barrel_TonB_sf"/>
</dbReference>
<evidence type="ECO:0000256" key="9">
    <source>
        <dbReference type="PROSITE-ProRule" id="PRU01360"/>
    </source>
</evidence>
<dbReference type="GO" id="GO:0044718">
    <property type="term" value="P:siderophore transmembrane transport"/>
    <property type="evidence" value="ECO:0007669"/>
    <property type="project" value="TreeGrafter"/>
</dbReference>
<gene>
    <name evidence="13" type="primary">iutA_2</name>
    <name evidence="13" type="ORF">GAK30_00548</name>
</gene>
<evidence type="ECO:0000313" key="14">
    <source>
        <dbReference type="Proteomes" id="UP000461670"/>
    </source>
</evidence>
<reference evidence="14" key="1">
    <citation type="journal article" date="2020" name="MBio">
        <title>Horizontal gene transfer to a defensive symbiont with a reduced genome amongst a multipartite beetle microbiome.</title>
        <authorList>
            <person name="Waterworth S.C."/>
            <person name="Florez L.V."/>
            <person name="Rees E.R."/>
            <person name="Hertweck C."/>
            <person name="Kaltenpoth M."/>
            <person name="Kwan J.C."/>
        </authorList>
    </citation>
    <scope>NUCLEOTIDE SEQUENCE [LARGE SCALE GENOMIC DNA]</scope>
</reference>
<protein>
    <submittedName>
        <fullName evidence="13">Ferric aerobactin receptor</fullName>
    </submittedName>
</protein>
<evidence type="ECO:0000256" key="2">
    <source>
        <dbReference type="ARBA" id="ARBA00009810"/>
    </source>
</evidence>
<keyword evidence="4 9" id="KW-1134">Transmembrane beta strand</keyword>
<feature type="chain" id="PRO_5030901612" evidence="11">
    <location>
        <begin position="35"/>
        <end position="380"/>
    </location>
</feature>
<feature type="signal peptide" evidence="11">
    <location>
        <begin position="1"/>
        <end position="34"/>
    </location>
</feature>
<evidence type="ECO:0000259" key="12">
    <source>
        <dbReference type="Pfam" id="PF07715"/>
    </source>
</evidence>
<comment type="subcellular location">
    <subcellularLocation>
        <location evidence="1 9">Cell outer membrane</location>
        <topology evidence="1 9">Multi-pass membrane protein</topology>
    </subcellularLocation>
</comment>
<dbReference type="SUPFAM" id="SSF56935">
    <property type="entry name" value="Porins"/>
    <property type="match status" value="1"/>
</dbReference>
<keyword evidence="8 9" id="KW-0998">Cell outer membrane</keyword>
<dbReference type="Gene3D" id="2.170.130.10">
    <property type="entry name" value="TonB-dependent receptor, plug domain"/>
    <property type="match status" value="1"/>
</dbReference>
<evidence type="ECO:0000256" key="5">
    <source>
        <dbReference type="ARBA" id="ARBA00022692"/>
    </source>
</evidence>
<evidence type="ECO:0000256" key="6">
    <source>
        <dbReference type="ARBA" id="ARBA00023136"/>
    </source>
</evidence>
<evidence type="ECO:0000256" key="4">
    <source>
        <dbReference type="ARBA" id="ARBA00022452"/>
    </source>
</evidence>
<name>A0A7V8FRI1_9BURK</name>
<dbReference type="PANTHER" id="PTHR30069:SF42">
    <property type="entry name" value="FERRIC AEROBACTIN RECEPTOR"/>
    <property type="match status" value="1"/>
</dbReference>
<keyword evidence="6 9" id="KW-0472">Membrane</keyword>
<dbReference type="InterPro" id="IPR012910">
    <property type="entry name" value="Plug_dom"/>
</dbReference>
<feature type="region of interest" description="Disordered" evidence="10">
    <location>
        <begin position="351"/>
        <end position="380"/>
    </location>
</feature>
<evidence type="ECO:0000256" key="11">
    <source>
        <dbReference type="SAM" id="SignalP"/>
    </source>
</evidence>
<evidence type="ECO:0000313" key="13">
    <source>
        <dbReference type="EMBL" id="KAF1023345.1"/>
    </source>
</evidence>
<dbReference type="InterPro" id="IPR037066">
    <property type="entry name" value="Plug_dom_sf"/>
</dbReference>
<dbReference type="InterPro" id="IPR039426">
    <property type="entry name" value="TonB-dep_rcpt-like"/>
</dbReference>
<evidence type="ECO:0000256" key="10">
    <source>
        <dbReference type="SAM" id="MobiDB-lite"/>
    </source>
</evidence>
<evidence type="ECO:0000256" key="1">
    <source>
        <dbReference type="ARBA" id="ARBA00004571"/>
    </source>
</evidence>
<dbReference type="EMBL" id="WNDQ01000005">
    <property type="protein sequence ID" value="KAF1023345.1"/>
    <property type="molecule type" value="Genomic_DNA"/>
</dbReference>
<dbReference type="GO" id="GO:0015344">
    <property type="term" value="F:siderophore uptake transmembrane transporter activity"/>
    <property type="evidence" value="ECO:0007669"/>
    <property type="project" value="TreeGrafter"/>
</dbReference>
<dbReference type="PROSITE" id="PS51257">
    <property type="entry name" value="PROKAR_LIPOPROTEIN"/>
    <property type="match status" value="1"/>
</dbReference>
<dbReference type="Gene3D" id="2.40.170.20">
    <property type="entry name" value="TonB-dependent receptor, beta-barrel domain"/>
    <property type="match status" value="1"/>
</dbReference>
<proteinExistence type="inferred from homology"/>
<evidence type="ECO:0000256" key="3">
    <source>
        <dbReference type="ARBA" id="ARBA00022448"/>
    </source>
</evidence>
<keyword evidence="3 9" id="KW-0813">Transport</keyword>